<accession>A0A4U0TJV4</accession>
<dbReference type="GO" id="GO:0005634">
    <property type="term" value="C:nucleus"/>
    <property type="evidence" value="ECO:0007669"/>
    <property type="project" value="TreeGrafter"/>
</dbReference>
<gene>
    <name evidence="1" type="ORF">B0A50_08472</name>
</gene>
<keyword evidence="2" id="KW-1185">Reference proteome</keyword>
<dbReference type="EMBL" id="NAJL01000085">
    <property type="protein sequence ID" value="TKA22094.1"/>
    <property type="molecule type" value="Genomic_DNA"/>
</dbReference>
<reference evidence="1 2" key="1">
    <citation type="submission" date="2017-03" db="EMBL/GenBank/DDBJ databases">
        <title>Genomes of endolithic fungi from Antarctica.</title>
        <authorList>
            <person name="Coleine C."/>
            <person name="Masonjones S."/>
            <person name="Stajich J.E."/>
        </authorList>
    </citation>
    <scope>NUCLEOTIDE SEQUENCE [LARGE SCALE GENOMIC DNA]</scope>
    <source>
        <strain evidence="1 2">CCFEE 6315</strain>
    </source>
</reference>
<organism evidence="1 2">
    <name type="scientific">Salinomyces thailandicus</name>
    <dbReference type="NCBI Taxonomy" id="706561"/>
    <lineage>
        <taxon>Eukaryota</taxon>
        <taxon>Fungi</taxon>
        <taxon>Dikarya</taxon>
        <taxon>Ascomycota</taxon>
        <taxon>Pezizomycotina</taxon>
        <taxon>Dothideomycetes</taxon>
        <taxon>Dothideomycetidae</taxon>
        <taxon>Mycosphaerellales</taxon>
        <taxon>Teratosphaeriaceae</taxon>
        <taxon>Salinomyces</taxon>
    </lineage>
</organism>
<dbReference type="InterPro" id="IPR023214">
    <property type="entry name" value="HAD_sf"/>
</dbReference>
<dbReference type="Gene3D" id="3.40.50.1000">
    <property type="entry name" value="HAD superfamily/HAD-like"/>
    <property type="match status" value="1"/>
</dbReference>
<dbReference type="SUPFAM" id="SSF56784">
    <property type="entry name" value="HAD-like"/>
    <property type="match status" value="1"/>
</dbReference>
<dbReference type="PANTHER" id="PTHR46191">
    <property type="match status" value="1"/>
</dbReference>
<proteinExistence type="predicted"/>
<name>A0A4U0TJV4_9PEZI</name>
<dbReference type="InterPro" id="IPR051828">
    <property type="entry name" value="HAD-like_hydrolase_domain"/>
</dbReference>
<protein>
    <submittedName>
        <fullName evidence="1">Uncharacterized protein</fullName>
    </submittedName>
</protein>
<dbReference type="AlphaFoldDB" id="A0A4U0TJV4"/>
<dbReference type="Proteomes" id="UP000308549">
    <property type="component" value="Unassembled WGS sequence"/>
</dbReference>
<dbReference type="OrthoDB" id="444127at2759"/>
<dbReference type="InterPro" id="IPR044924">
    <property type="entry name" value="HAD-SF_hydro_IA_REG-2-like_cap"/>
</dbReference>
<dbReference type="Pfam" id="PF00702">
    <property type="entry name" value="Hydrolase"/>
    <property type="match status" value="1"/>
</dbReference>
<dbReference type="Gene3D" id="1.10.150.720">
    <property type="entry name" value="Haloacid dehalogenase-like hydrolase"/>
    <property type="match status" value="1"/>
</dbReference>
<evidence type="ECO:0000313" key="1">
    <source>
        <dbReference type="EMBL" id="TKA22094.1"/>
    </source>
</evidence>
<dbReference type="InterPro" id="IPR036412">
    <property type="entry name" value="HAD-like_sf"/>
</dbReference>
<comment type="caution">
    <text evidence="1">The sequence shown here is derived from an EMBL/GenBank/DDBJ whole genome shotgun (WGS) entry which is preliminary data.</text>
</comment>
<dbReference type="PANTHER" id="PTHR46191:SF2">
    <property type="entry name" value="HALOACID DEHALOGENASE-LIKE HYDROLASE DOMAIN-CONTAINING PROTEIN 3"/>
    <property type="match status" value="1"/>
</dbReference>
<sequence length="281" mass="30763">MGPQPPKPLLLCLDAFGTLFTPIRPIAHQYTEVARTLGHTNFTAAQVGEAFKAAYKHEARERPNFGRAVIHKTFQPLVGEGREVHPELAPRLLARFASGEGYELRPGTKRVLRGLREMRRQREVVVGVVTNSDDRVPDVLASLGVEVSPLRYGGGEADATGERQWDVEFTVMSYDVGFEKPDARIFAAAEGMLGLLPRCRGMDLEGWEKVYVGDEYGKDVVGAMNAGWRSILVEAEAEKLPQDVKDIGGREPGDLLGTLNAEGGHVALSSLEKLGMWLGGR</sequence>
<evidence type="ECO:0000313" key="2">
    <source>
        <dbReference type="Proteomes" id="UP000308549"/>
    </source>
</evidence>